<reference evidence="1" key="1">
    <citation type="submission" date="2021-01" db="EMBL/GenBank/DDBJ databases">
        <authorList>
            <consortium name="Genoscope - CEA"/>
            <person name="William W."/>
        </authorList>
    </citation>
    <scope>NUCLEOTIDE SEQUENCE</scope>
</reference>
<protein>
    <submittedName>
        <fullName evidence="1">Uncharacterized protein</fullName>
    </submittedName>
</protein>
<dbReference type="OrthoDB" id="297728at2759"/>
<evidence type="ECO:0000313" key="2">
    <source>
        <dbReference type="Proteomes" id="UP000683925"/>
    </source>
</evidence>
<sequence>MTRSSNQMYGQINLQNLIVIINITNYMRENFKTEISETFTKRQETYSLQQLGQSSIFLEDQKMSFKQSIFLRNSYNQVQVPYSHTLILPKPDYYIQKEENNLIISGKTYLTKAMEHRYLKISCLNVVGPLLCFIQCSSEFQVLISQVHPFPTNHNCEQVINNRGFQMSVTAGEFIYISFISRKDSEVTFNIQSKIQKEENYRVKTLQDNPTNDNLHSTNSRSFQYIINTNKEQARIKKNKYNDEISRSERFLKVLSTRNFQKQSQNQAIIQKKFDIKAKQLSNQEKILQRKLNLVLRQKFFFEHQWAILLQVIKLGKMIANIYYHKKRVIKKYRLAAFKIKFILIVLRKQLAETKGLTLNTRITVDAIIAMRMRAKIVSKMVRIKQGQFLLPYFRQRAIIYDIKVRMLEKANKILIIKKYVLIFEANYLQYKKEMIAKWEKTNEKIREQEIKEKQPAQRNKAIVMWFQVMKDKDFAQQMRNCFIFELMRDRIRIHLQDQYIIRKFKFDLKYYKQKLRICRDPSEAISYRQEIHYITNEIYAMHMKNQLFMHVDVEKYFQGLVSKYIVLVDETENLPQEIQISQRSKQRQSRISLRKGMRKSKI</sequence>
<gene>
    <name evidence="1" type="ORF">POCTA_138.1.T0860070</name>
</gene>
<organism evidence="1 2">
    <name type="scientific">Paramecium octaurelia</name>
    <dbReference type="NCBI Taxonomy" id="43137"/>
    <lineage>
        <taxon>Eukaryota</taxon>
        <taxon>Sar</taxon>
        <taxon>Alveolata</taxon>
        <taxon>Ciliophora</taxon>
        <taxon>Intramacronucleata</taxon>
        <taxon>Oligohymenophorea</taxon>
        <taxon>Peniculida</taxon>
        <taxon>Parameciidae</taxon>
        <taxon>Paramecium</taxon>
    </lineage>
</organism>
<accession>A0A8S1WIK0</accession>
<dbReference type="EMBL" id="CAJJDP010000085">
    <property type="protein sequence ID" value="CAD8185646.1"/>
    <property type="molecule type" value="Genomic_DNA"/>
</dbReference>
<name>A0A8S1WIK0_PAROT</name>
<dbReference type="AlphaFoldDB" id="A0A8S1WIK0"/>
<dbReference type="OMA" id="MEHRYLK"/>
<proteinExistence type="predicted"/>
<dbReference type="Proteomes" id="UP000683925">
    <property type="component" value="Unassembled WGS sequence"/>
</dbReference>
<comment type="caution">
    <text evidence="1">The sequence shown here is derived from an EMBL/GenBank/DDBJ whole genome shotgun (WGS) entry which is preliminary data.</text>
</comment>
<keyword evidence="2" id="KW-1185">Reference proteome</keyword>
<evidence type="ECO:0000313" key="1">
    <source>
        <dbReference type="EMBL" id="CAD8185646.1"/>
    </source>
</evidence>